<dbReference type="EMBL" id="CP099799">
    <property type="protein sequence ID" value="USS02334.1"/>
    <property type="molecule type" value="Genomic_DNA"/>
</dbReference>
<proteinExistence type="predicted"/>
<dbReference type="Proteomes" id="UP001055437">
    <property type="component" value="Chromosome"/>
</dbReference>
<accession>A0A9N7JNH9</accession>
<dbReference type="EMBL" id="CP023671">
    <property type="protein sequence ID" value="AYE35718.1"/>
    <property type="molecule type" value="Genomic_DNA"/>
</dbReference>
<dbReference type="Proteomes" id="UP000280586">
    <property type="component" value="Chromosome"/>
</dbReference>
<dbReference type="KEGG" id="csep:CP523_15465"/>
<name>A0A9N7JNH9_CLOSE</name>
<evidence type="ECO:0000313" key="3">
    <source>
        <dbReference type="Proteomes" id="UP000280586"/>
    </source>
</evidence>
<evidence type="ECO:0000313" key="1">
    <source>
        <dbReference type="EMBL" id="AYE35718.1"/>
    </source>
</evidence>
<reference evidence="2" key="2">
    <citation type="submission" date="2022-06" db="EMBL/GenBank/DDBJ databases">
        <authorList>
            <person name="Holder M.E."/>
            <person name="Ajami N.J."/>
            <person name="Petrosino J.F."/>
        </authorList>
    </citation>
    <scope>NUCLEOTIDE SEQUENCE</scope>
    <source>
        <strain evidence="2">RMA 8861</strain>
    </source>
</reference>
<evidence type="ECO:0000313" key="4">
    <source>
        <dbReference type="Proteomes" id="UP001055437"/>
    </source>
</evidence>
<evidence type="ECO:0000313" key="2">
    <source>
        <dbReference type="EMBL" id="USS02334.1"/>
    </source>
</evidence>
<dbReference type="GeneID" id="303562088"/>
<protein>
    <submittedName>
        <fullName evidence="1">Uncharacterized protein</fullName>
    </submittedName>
</protein>
<gene>
    <name evidence="1" type="ORF">CP523_15465</name>
    <name evidence="2" type="ORF">NH397_07950</name>
</gene>
<sequence length="104" mass="12018">MKKFIWTILIIFTLSSTCFFKPVYAINLFKEGIYKVSDFNPPQEDKYTVQNSSSENSVLIQVYNNNLLLIQSIKLIPSSEKYKLIELLPDYKIVIIGDGEVYIS</sequence>
<reference evidence="1 3" key="1">
    <citation type="submission" date="2017-09" db="EMBL/GenBank/DDBJ databases">
        <authorList>
            <person name="Thomas P."/>
            <person name="Seyboldt C."/>
        </authorList>
    </citation>
    <scope>NUCLEOTIDE SEQUENCE [LARGE SCALE GENOMIC DNA]</scope>
    <source>
        <strain evidence="1 3">DSM 7534</strain>
    </source>
</reference>
<dbReference type="AlphaFoldDB" id="A0A9N7JNH9"/>
<keyword evidence="4" id="KW-1185">Reference proteome</keyword>
<dbReference type="RefSeq" id="WP_066678724.1">
    <property type="nucleotide sequence ID" value="NZ_CABMIZ010000050.1"/>
</dbReference>
<dbReference type="OrthoDB" id="1924904at2"/>
<organism evidence="1 3">
    <name type="scientific">Clostridium septicum</name>
    <dbReference type="NCBI Taxonomy" id="1504"/>
    <lineage>
        <taxon>Bacteria</taxon>
        <taxon>Bacillati</taxon>
        <taxon>Bacillota</taxon>
        <taxon>Clostridia</taxon>
        <taxon>Eubacteriales</taxon>
        <taxon>Clostridiaceae</taxon>
        <taxon>Clostridium</taxon>
    </lineage>
</organism>